<protein>
    <recommendedName>
        <fullName evidence="3">peptidylprolyl isomerase</fullName>
        <ecNumber evidence="3">5.2.1.8</ecNumber>
    </recommendedName>
</protein>
<dbReference type="InterPro" id="IPR001179">
    <property type="entry name" value="PPIase_FKBP_dom"/>
</dbReference>
<evidence type="ECO:0000259" key="5">
    <source>
        <dbReference type="PROSITE" id="PS50059"/>
    </source>
</evidence>
<dbReference type="EMBL" id="GL883013">
    <property type="protein sequence ID" value="EGG20075.1"/>
    <property type="molecule type" value="Genomic_DNA"/>
</dbReference>
<dbReference type="InterPro" id="IPR011990">
    <property type="entry name" value="TPR-like_helical_dom_sf"/>
</dbReference>
<keyword evidence="1" id="KW-0677">Repeat</keyword>
<evidence type="ECO:0000256" key="3">
    <source>
        <dbReference type="PROSITE-ProRule" id="PRU00277"/>
    </source>
</evidence>
<dbReference type="Gene3D" id="1.25.40.10">
    <property type="entry name" value="Tetratricopeptide repeat domain"/>
    <property type="match status" value="1"/>
</dbReference>
<dbReference type="SUPFAM" id="SSF54534">
    <property type="entry name" value="FKBP-like"/>
    <property type="match status" value="1"/>
</dbReference>
<evidence type="ECO:0000256" key="2">
    <source>
        <dbReference type="ARBA" id="ARBA00022803"/>
    </source>
</evidence>
<dbReference type="InterPro" id="IPR046357">
    <property type="entry name" value="PPIase_dom_sf"/>
</dbReference>
<sequence length="914" mass="104329">MESHDLTKHQQQQEYNTTTRTPNNNHKYNQQHQHHHHPYHQQQHYNYRMNDSTSSYSYHQQQSNRISCINIPENSLIEVSEIDIVIDHFDYIKKVIGGQTVIRRYLSKRDESFFYVIGYGDNDNDNHGDLKVNERATLLTRPRKEVYGNCILVHCDGKQQQQQQQQKEGSKSSSSSSSSYKPLSVVQFNRLIQVITCNYPIFDFKNNTNNTTVNLISTILYPNDFIYPLPCNDEWTFKKTPQSILNELYTIKKLPPFQPCKYEFPPGQLFVCFCELDEKDGKVSFVSSKSNQLKKAQGNLAHKLLCYYLMLQNAFLHGQPLVVNSDTSYQDFKKELEEIEEAKKRRETSKKVDPLDHHFGLLQQPGMSPVISQPDGLEKTIIREGNKDIKLSNFTRLKAQVTIYLLEEPKKVKKRMFLKKIKQSDLEEPNASDRFIPALIKILPTVQSGEACVVKVPPSYGYGDVGSPSDQIPPMATLIIYIDCKSLKHFHTIEEACQLPIEKKLELVAEYRSWASTKFKLFFFEKCDHLYSQALKIYKSILTWNEYLDNLETYYDKVAQVGSTLYCNMAIVQAKMGEWQIARDYCTLSLETLPNHKAYFWKSKAHHHLGNLVYALEDINGAIKMIDQQKKLIIIDNNNNSNNENKENDDQEPSYEYDSETMDILINRRNKILESFLSTMDENVLNLELDNNFNIIVVRVWPTSRVGTTGPAREGWTIHDLEFLGDTESDGGDLVVLALDEWLATVGGGEGADDLVNVDRARAAWVDVVVLEGGSDVVGLVKLEGTREVVVDVGDWAGQGAGAVLAPFVGPEISVWASEGGPVVVHGVEEVRDFVAREAWSVTETWMISSKMFGQQEDDDLDKEGGVVVSRDYDVDDYYYSTVVLIGYLYVCDCHNAQTTTTITIKTIAAQQQQ</sequence>
<dbReference type="PROSITE" id="PS50059">
    <property type="entry name" value="FKBP_PPIASE"/>
    <property type="match status" value="1"/>
</dbReference>
<accession>F4PVR1</accession>
<dbReference type="PANTHER" id="PTHR46512">
    <property type="entry name" value="PEPTIDYLPROLYL ISOMERASE"/>
    <property type="match status" value="1"/>
</dbReference>
<feature type="compositionally biased region" description="Low complexity" evidence="4">
    <location>
        <begin position="161"/>
        <end position="179"/>
    </location>
</feature>
<dbReference type="GO" id="GO:0003755">
    <property type="term" value="F:peptidyl-prolyl cis-trans isomerase activity"/>
    <property type="evidence" value="ECO:0007669"/>
    <property type="project" value="UniProtKB-KW"/>
</dbReference>
<feature type="domain" description="PPIase FKBP-type" evidence="5">
    <location>
        <begin position="434"/>
        <end position="488"/>
    </location>
</feature>
<dbReference type="EC" id="5.2.1.8" evidence="3"/>
<keyword evidence="3" id="KW-0697">Rotamase</keyword>
<dbReference type="AlphaFoldDB" id="F4PVR1"/>
<evidence type="ECO:0000313" key="6">
    <source>
        <dbReference type="EMBL" id="EGG20075.1"/>
    </source>
</evidence>
<dbReference type="InterPro" id="IPR019734">
    <property type="entry name" value="TPR_rpt"/>
</dbReference>
<evidence type="ECO:0000256" key="1">
    <source>
        <dbReference type="ARBA" id="ARBA00022737"/>
    </source>
</evidence>
<keyword evidence="7" id="KW-1185">Reference proteome</keyword>
<keyword evidence="2" id="KW-0802">TPR repeat</keyword>
<organism evidence="6 7">
    <name type="scientific">Cavenderia fasciculata</name>
    <name type="common">Slime mold</name>
    <name type="synonym">Dictyostelium fasciculatum</name>
    <dbReference type="NCBI Taxonomy" id="261658"/>
    <lineage>
        <taxon>Eukaryota</taxon>
        <taxon>Amoebozoa</taxon>
        <taxon>Evosea</taxon>
        <taxon>Eumycetozoa</taxon>
        <taxon>Dictyostelia</taxon>
        <taxon>Acytosteliales</taxon>
        <taxon>Cavenderiaceae</taxon>
        <taxon>Cavenderia</taxon>
    </lineage>
</organism>
<dbReference type="SUPFAM" id="SSF48452">
    <property type="entry name" value="TPR-like"/>
    <property type="match status" value="1"/>
</dbReference>
<feature type="region of interest" description="Disordered" evidence="4">
    <location>
        <begin position="1"/>
        <end position="42"/>
    </location>
</feature>
<comment type="catalytic activity">
    <reaction evidence="3">
        <text>[protein]-peptidylproline (omega=180) = [protein]-peptidylproline (omega=0)</text>
        <dbReference type="Rhea" id="RHEA:16237"/>
        <dbReference type="Rhea" id="RHEA-COMP:10747"/>
        <dbReference type="Rhea" id="RHEA-COMP:10748"/>
        <dbReference type="ChEBI" id="CHEBI:83833"/>
        <dbReference type="ChEBI" id="CHEBI:83834"/>
        <dbReference type="EC" id="5.2.1.8"/>
    </reaction>
</comment>
<feature type="compositionally biased region" description="Polar residues" evidence="4">
    <location>
        <begin position="9"/>
        <end position="22"/>
    </location>
</feature>
<name>F4PVR1_CACFS</name>
<reference evidence="7" key="1">
    <citation type="journal article" date="2011" name="Genome Res.">
        <title>Phylogeny-wide analysis of social amoeba genomes highlights ancient origins for complex intercellular communication.</title>
        <authorList>
            <person name="Heidel A.J."/>
            <person name="Lawal H.M."/>
            <person name="Felder M."/>
            <person name="Schilde C."/>
            <person name="Helps N.R."/>
            <person name="Tunggal B."/>
            <person name="Rivero F."/>
            <person name="John U."/>
            <person name="Schleicher M."/>
            <person name="Eichinger L."/>
            <person name="Platzer M."/>
            <person name="Noegel A.A."/>
            <person name="Schaap P."/>
            <person name="Gloeckner G."/>
        </authorList>
    </citation>
    <scope>NUCLEOTIDE SEQUENCE [LARGE SCALE GENOMIC DNA]</scope>
    <source>
        <strain evidence="7">SH3</strain>
    </source>
</reference>
<dbReference type="RefSeq" id="XP_004367058.1">
    <property type="nucleotide sequence ID" value="XM_004367001.1"/>
</dbReference>
<dbReference type="PANTHER" id="PTHR46512:SF6">
    <property type="entry name" value="PEPTIDYLPROLYL ISOMERASE"/>
    <property type="match status" value="1"/>
</dbReference>
<dbReference type="KEGG" id="dfa:DFA_07192"/>
<dbReference type="InterPro" id="IPR050754">
    <property type="entry name" value="FKBP4/5/8-like"/>
</dbReference>
<dbReference type="Pfam" id="PF00254">
    <property type="entry name" value="FKBP_C"/>
    <property type="match status" value="1"/>
</dbReference>
<dbReference type="Proteomes" id="UP000007797">
    <property type="component" value="Unassembled WGS sequence"/>
</dbReference>
<evidence type="ECO:0000313" key="7">
    <source>
        <dbReference type="Proteomes" id="UP000007797"/>
    </source>
</evidence>
<dbReference type="OrthoDB" id="1902587at2759"/>
<keyword evidence="3" id="KW-0413">Isomerase</keyword>
<evidence type="ECO:0000256" key="4">
    <source>
        <dbReference type="SAM" id="MobiDB-lite"/>
    </source>
</evidence>
<dbReference type="GeneID" id="14872299"/>
<dbReference type="SMART" id="SM00028">
    <property type="entry name" value="TPR"/>
    <property type="match status" value="2"/>
</dbReference>
<dbReference type="STRING" id="1054147.F4PVR1"/>
<dbReference type="Gene3D" id="3.10.50.40">
    <property type="match status" value="1"/>
</dbReference>
<feature type="region of interest" description="Disordered" evidence="4">
    <location>
        <begin position="161"/>
        <end position="180"/>
    </location>
</feature>
<proteinExistence type="predicted"/>
<gene>
    <name evidence="6" type="ORF">DFA_07192</name>
</gene>